<reference evidence="2 3" key="1">
    <citation type="submission" date="2022-08" db="EMBL/GenBank/DDBJ databases">
        <title>Polyphasic taxonomy analysis of Qipengyuania sp.RS5-5.</title>
        <authorList>
            <person name="Xamxidin M."/>
            <person name="Wu M."/>
        </authorList>
    </citation>
    <scope>NUCLEOTIDE SEQUENCE [LARGE SCALE GENOMIC DNA]</scope>
    <source>
        <strain evidence="2 3">RS5-5</strain>
    </source>
</reference>
<name>A0ABT1XPZ8_9SPHN</name>
<evidence type="ECO:0000313" key="3">
    <source>
        <dbReference type="Proteomes" id="UP001206067"/>
    </source>
</evidence>
<sequence length="425" mass="45681">MTMFRSVLFVAAALVAAPAAAQTPEEVAAAALDAAPVWDGHNDVPIQLRGRWNNAIADFDFEDTTDTGPEHSEGRTMHTDLARLRQGKVGAQFWSVYVSADLKEPEAVQATIEQIDVTRRLIDKYPGDLALALTADDVERAVANGKIASLIGMEGGHSIGSSLGVLRQMHAIGARYMTLTHSKNTPWADSATDTPAHDGLTDFGKDVVREMNRLGMLVDLSHVSEKTMHDALDVAQAPVIFSHSGARAINGHARNVPDSVLARLPENGGIVMVVALPGFLSEPARQWFGNRQAEKARLEALWQGQPEAVTSQLTAWDAANPLPQATISDMVDHIDHVRKLAGIESIGIGGDYDGMPSGPVGMEDVSGYPALFVELARRGYSRAELEQISYRNMMRVLRAAEARAIAAAAQSPIETVGPKWGSGED</sequence>
<keyword evidence="3" id="KW-1185">Reference proteome</keyword>
<dbReference type="InterPro" id="IPR008257">
    <property type="entry name" value="Pept_M19"/>
</dbReference>
<dbReference type="InterPro" id="IPR032466">
    <property type="entry name" value="Metal_Hydrolase"/>
</dbReference>
<dbReference type="EMBL" id="JANKHH010000003">
    <property type="protein sequence ID" value="MCR2832981.1"/>
    <property type="molecule type" value="Genomic_DNA"/>
</dbReference>
<evidence type="ECO:0000256" key="1">
    <source>
        <dbReference type="SAM" id="SignalP"/>
    </source>
</evidence>
<dbReference type="Pfam" id="PF01244">
    <property type="entry name" value="Peptidase_M19"/>
    <property type="match status" value="1"/>
</dbReference>
<protein>
    <submittedName>
        <fullName evidence="2">Dipeptidase</fullName>
    </submittedName>
</protein>
<dbReference type="PANTHER" id="PTHR10443">
    <property type="entry name" value="MICROSOMAL DIPEPTIDASE"/>
    <property type="match status" value="1"/>
</dbReference>
<dbReference type="PROSITE" id="PS51365">
    <property type="entry name" value="RENAL_DIPEPTIDASE_2"/>
    <property type="match status" value="1"/>
</dbReference>
<dbReference type="Gene3D" id="3.20.20.140">
    <property type="entry name" value="Metal-dependent hydrolases"/>
    <property type="match status" value="1"/>
</dbReference>
<keyword evidence="1" id="KW-0732">Signal</keyword>
<comment type="caution">
    <text evidence="2">The sequence shown here is derived from an EMBL/GenBank/DDBJ whole genome shotgun (WGS) entry which is preliminary data.</text>
</comment>
<feature type="chain" id="PRO_5046741910" evidence="1">
    <location>
        <begin position="22"/>
        <end position="425"/>
    </location>
</feature>
<dbReference type="Proteomes" id="UP001206067">
    <property type="component" value="Unassembled WGS sequence"/>
</dbReference>
<dbReference type="RefSeq" id="WP_257594752.1">
    <property type="nucleotide sequence ID" value="NZ_JANKHH010000003.1"/>
</dbReference>
<evidence type="ECO:0000313" key="2">
    <source>
        <dbReference type="EMBL" id="MCR2832981.1"/>
    </source>
</evidence>
<organism evidence="2 3">
    <name type="scientific">Parerythrobacter lacustris</name>
    <dbReference type="NCBI Taxonomy" id="2969984"/>
    <lineage>
        <taxon>Bacteria</taxon>
        <taxon>Pseudomonadati</taxon>
        <taxon>Pseudomonadota</taxon>
        <taxon>Alphaproteobacteria</taxon>
        <taxon>Sphingomonadales</taxon>
        <taxon>Erythrobacteraceae</taxon>
        <taxon>Parerythrobacter</taxon>
    </lineage>
</organism>
<dbReference type="PANTHER" id="PTHR10443:SF12">
    <property type="entry name" value="DIPEPTIDASE"/>
    <property type="match status" value="1"/>
</dbReference>
<dbReference type="CDD" id="cd01301">
    <property type="entry name" value="rDP_like"/>
    <property type="match status" value="1"/>
</dbReference>
<feature type="signal peptide" evidence="1">
    <location>
        <begin position="1"/>
        <end position="21"/>
    </location>
</feature>
<gene>
    <name evidence="2" type="ORF">NSO95_03410</name>
</gene>
<accession>A0ABT1XPZ8</accession>
<dbReference type="SUPFAM" id="SSF51556">
    <property type="entry name" value="Metallo-dependent hydrolases"/>
    <property type="match status" value="1"/>
</dbReference>
<proteinExistence type="predicted"/>